<dbReference type="RefSeq" id="WP_234536135.1">
    <property type="nucleotide sequence ID" value="NZ_CAKMAB010000019.1"/>
</dbReference>
<dbReference type="Proteomes" id="UP000838749">
    <property type="component" value="Unassembled WGS sequence"/>
</dbReference>
<gene>
    <name evidence="1" type="ORF">PAECIP111894_03528</name>
</gene>
<accession>A0ABM9BF13</accession>
<proteinExistence type="predicted"/>
<organism evidence="1 2">
    <name type="scientific">Paenibacillus pseudetheri</name>
    <dbReference type="NCBI Taxonomy" id="2897682"/>
    <lineage>
        <taxon>Bacteria</taxon>
        <taxon>Bacillati</taxon>
        <taxon>Bacillota</taxon>
        <taxon>Bacilli</taxon>
        <taxon>Bacillales</taxon>
        <taxon>Paenibacillaceae</taxon>
        <taxon>Paenibacillus</taxon>
    </lineage>
</organism>
<keyword evidence="2" id="KW-1185">Reference proteome</keyword>
<evidence type="ECO:0000313" key="1">
    <source>
        <dbReference type="EMBL" id="CAH1057370.1"/>
    </source>
</evidence>
<protein>
    <submittedName>
        <fullName evidence="1">Uncharacterized protein</fullName>
    </submittedName>
</protein>
<reference evidence="1" key="1">
    <citation type="submission" date="2021-12" db="EMBL/GenBank/DDBJ databases">
        <authorList>
            <person name="Criscuolo A."/>
        </authorList>
    </citation>
    <scope>NUCLEOTIDE SEQUENCE</scope>
    <source>
        <strain evidence="1">CIP111894</strain>
    </source>
</reference>
<evidence type="ECO:0000313" key="2">
    <source>
        <dbReference type="Proteomes" id="UP000838749"/>
    </source>
</evidence>
<comment type="caution">
    <text evidence="1">The sequence shown here is derived from an EMBL/GenBank/DDBJ whole genome shotgun (WGS) entry which is preliminary data.</text>
</comment>
<name>A0ABM9BF13_9BACL</name>
<dbReference type="EMBL" id="CAKMAB010000019">
    <property type="protein sequence ID" value="CAH1057370.1"/>
    <property type="molecule type" value="Genomic_DNA"/>
</dbReference>
<sequence length="77" mass="8964">MTYKTVQDSIDSLNSDGVWITYDANTNKTKITKHRRFRNRLKMLIVLILQRSGYSRIQQLNVLEPARIIFLPGLTVV</sequence>